<reference evidence="4 5" key="1">
    <citation type="submission" date="2018-11" db="EMBL/GenBank/DDBJ databases">
        <title>Complete genome sequencing of the Actinobacteria Serinibacter sp. K3-2.</title>
        <authorList>
            <person name="Rakitin A.L."/>
            <person name="Beletsky A.V."/>
            <person name="Mardanov A.V."/>
            <person name="Ravin N.V."/>
            <person name="Gromova A.S."/>
            <person name="Filippova S.N."/>
            <person name="Gal'Chenko V.F."/>
        </authorList>
    </citation>
    <scope>NUCLEOTIDE SEQUENCE [LARGE SCALE GENOMIC DNA]</scope>
    <source>
        <strain evidence="4 5">K3-2</strain>
    </source>
</reference>
<feature type="compositionally biased region" description="Low complexity" evidence="2">
    <location>
        <begin position="1"/>
        <end position="10"/>
    </location>
</feature>
<accession>A0A4Z1E5G4</accession>
<dbReference type="InterPro" id="IPR015797">
    <property type="entry name" value="NUDIX_hydrolase-like_dom_sf"/>
</dbReference>
<dbReference type="SUPFAM" id="SSF55811">
    <property type="entry name" value="Nudix"/>
    <property type="match status" value="1"/>
</dbReference>
<dbReference type="CDD" id="cd24158">
    <property type="entry name" value="NUDIX_ADPRase_Rv1700"/>
    <property type="match status" value="1"/>
</dbReference>
<name>A0A4Z1E5G4_9MICO</name>
<proteinExistence type="predicted"/>
<dbReference type="GO" id="GO:0005829">
    <property type="term" value="C:cytosol"/>
    <property type="evidence" value="ECO:0007669"/>
    <property type="project" value="TreeGrafter"/>
</dbReference>
<feature type="domain" description="Nudix hydrolase" evidence="3">
    <location>
        <begin position="55"/>
        <end position="195"/>
    </location>
</feature>
<feature type="region of interest" description="Disordered" evidence="2">
    <location>
        <begin position="1"/>
        <end position="22"/>
    </location>
</feature>
<dbReference type="GO" id="GO:0006753">
    <property type="term" value="P:nucleoside phosphate metabolic process"/>
    <property type="evidence" value="ECO:0007669"/>
    <property type="project" value="TreeGrafter"/>
</dbReference>
<protein>
    <submittedName>
        <fullName evidence="4">ADP-ribose pyrophosphatase</fullName>
    </submittedName>
</protein>
<dbReference type="PANTHER" id="PTHR11839">
    <property type="entry name" value="UDP/ADP-SUGAR PYROPHOSPHATASE"/>
    <property type="match status" value="1"/>
</dbReference>
<dbReference type="Proteomes" id="UP000297318">
    <property type="component" value="Unassembled WGS sequence"/>
</dbReference>
<dbReference type="PROSITE" id="PS51462">
    <property type="entry name" value="NUDIX"/>
    <property type="match status" value="1"/>
</dbReference>
<dbReference type="OrthoDB" id="9806150at2"/>
<organism evidence="4 5">
    <name type="scientific">Serinibacter arcticus</name>
    <dbReference type="NCBI Taxonomy" id="1655435"/>
    <lineage>
        <taxon>Bacteria</taxon>
        <taxon>Bacillati</taxon>
        <taxon>Actinomycetota</taxon>
        <taxon>Actinomycetes</taxon>
        <taxon>Micrococcales</taxon>
        <taxon>Beutenbergiaceae</taxon>
        <taxon>Serinibacter</taxon>
    </lineage>
</organism>
<comment type="caution">
    <text evidence="4">The sequence shown here is derived from an EMBL/GenBank/DDBJ whole genome shotgun (WGS) entry which is preliminary data.</text>
</comment>
<dbReference type="GO" id="GO:0019693">
    <property type="term" value="P:ribose phosphate metabolic process"/>
    <property type="evidence" value="ECO:0007669"/>
    <property type="project" value="TreeGrafter"/>
</dbReference>
<keyword evidence="5" id="KW-1185">Reference proteome</keyword>
<dbReference type="AlphaFoldDB" id="A0A4Z1E5G4"/>
<dbReference type="RefSeq" id="WP_135850470.1">
    <property type="nucleotide sequence ID" value="NZ_RHPJ01000003.1"/>
</dbReference>
<keyword evidence="1" id="KW-0378">Hydrolase</keyword>
<evidence type="ECO:0000259" key="3">
    <source>
        <dbReference type="PROSITE" id="PS51462"/>
    </source>
</evidence>
<dbReference type="InterPro" id="IPR000086">
    <property type="entry name" value="NUDIX_hydrolase_dom"/>
</dbReference>
<dbReference type="PANTHER" id="PTHR11839:SF31">
    <property type="entry name" value="ADP-RIBOSE PYROPHOSPHATASE"/>
    <property type="match status" value="1"/>
</dbReference>
<dbReference type="GO" id="GO:0016787">
    <property type="term" value="F:hydrolase activity"/>
    <property type="evidence" value="ECO:0007669"/>
    <property type="project" value="UniProtKB-KW"/>
</dbReference>
<sequence length="221" mass="23518">MSTPTTSPTTGDGVADERRERPVVTSETVFSGRIFDVVRREVDLGEAGTVVRDLVAHPGAVAVVALDEVGRVALIRQYRVPVQAFLWEVPAGLLDGGPEETLLAAAQRELAEEIDLAAGRWDVLVDYATSPGMGDEALRVFLARDLAPAPAGDFVREGEEAEIELAWVPLGDAVEAVLAGRVHNPSAVVGLLAAERAHRADFAGLRATDAPFLLRPDVRPA</sequence>
<dbReference type="Gene3D" id="3.90.79.10">
    <property type="entry name" value="Nucleoside Triphosphate Pyrophosphohydrolase"/>
    <property type="match status" value="1"/>
</dbReference>
<evidence type="ECO:0000313" key="5">
    <source>
        <dbReference type="Proteomes" id="UP000297318"/>
    </source>
</evidence>
<dbReference type="Pfam" id="PF00293">
    <property type="entry name" value="NUDIX"/>
    <property type="match status" value="1"/>
</dbReference>
<evidence type="ECO:0000256" key="2">
    <source>
        <dbReference type="SAM" id="MobiDB-lite"/>
    </source>
</evidence>
<gene>
    <name evidence="4" type="ORF">SERN_2540</name>
</gene>
<evidence type="ECO:0000313" key="4">
    <source>
        <dbReference type="EMBL" id="TGO04947.1"/>
    </source>
</evidence>
<dbReference type="EMBL" id="RHPJ01000003">
    <property type="protein sequence ID" value="TGO04947.1"/>
    <property type="molecule type" value="Genomic_DNA"/>
</dbReference>
<evidence type="ECO:0000256" key="1">
    <source>
        <dbReference type="ARBA" id="ARBA00022801"/>
    </source>
</evidence>